<dbReference type="InterPro" id="IPR052151">
    <property type="entry name" value="Complex_I_LYR"/>
</dbReference>
<feature type="transmembrane region" description="Helical" evidence="3">
    <location>
        <begin position="48"/>
        <end position="73"/>
    </location>
</feature>
<reference evidence="5 6" key="2">
    <citation type="submission" date="2017-04" db="EMBL/GenBank/DDBJ databases">
        <title>CpG methylation of centromeres and impact of large insertions on vertebrate speciation.</title>
        <authorList>
            <person name="Ichikawa K."/>
            <person name="Yoshimura J."/>
            <person name="Morishita S."/>
        </authorList>
    </citation>
    <scope>NUCLEOTIDE SEQUENCE</scope>
    <source>
        <strain evidence="5 6">HSOK</strain>
    </source>
</reference>
<dbReference type="InterPro" id="IPR045291">
    <property type="entry name" value="Complex1_LYR_LYRM9"/>
</dbReference>
<evidence type="ECO:0000259" key="4">
    <source>
        <dbReference type="Pfam" id="PF05347"/>
    </source>
</evidence>
<evidence type="ECO:0000256" key="2">
    <source>
        <dbReference type="ARBA" id="ARBA00026234"/>
    </source>
</evidence>
<dbReference type="AlphaFoldDB" id="A0A3P9IQI2"/>
<dbReference type="Proteomes" id="UP000265200">
    <property type="component" value="Chromosome 13"/>
</dbReference>
<dbReference type="CDD" id="cd20269">
    <property type="entry name" value="Complex1_LYR_LYRM9"/>
    <property type="match status" value="1"/>
</dbReference>
<protein>
    <recommendedName>
        <fullName evidence="2">LYR motif-containing protein 9</fullName>
    </recommendedName>
</protein>
<evidence type="ECO:0000256" key="1">
    <source>
        <dbReference type="ARBA" id="ARBA00025757"/>
    </source>
</evidence>
<name>A0A3P9IQI2_ORYLA</name>
<organism evidence="5 6">
    <name type="scientific">Oryzias latipes</name>
    <name type="common">Japanese rice fish</name>
    <name type="synonym">Japanese killifish</name>
    <dbReference type="NCBI Taxonomy" id="8090"/>
    <lineage>
        <taxon>Eukaryota</taxon>
        <taxon>Metazoa</taxon>
        <taxon>Chordata</taxon>
        <taxon>Craniata</taxon>
        <taxon>Vertebrata</taxon>
        <taxon>Euteleostomi</taxon>
        <taxon>Actinopterygii</taxon>
        <taxon>Neopterygii</taxon>
        <taxon>Teleostei</taxon>
        <taxon>Neoteleostei</taxon>
        <taxon>Acanthomorphata</taxon>
        <taxon>Ovalentaria</taxon>
        <taxon>Atherinomorphae</taxon>
        <taxon>Beloniformes</taxon>
        <taxon>Adrianichthyidae</taxon>
        <taxon>Oryziinae</taxon>
        <taxon>Oryzias</taxon>
    </lineage>
</organism>
<dbReference type="PANTHER" id="PTHR47061:SF1">
    <property type="entry name" value="LYR MOTIF-CONTAINING PROTEIN 9"/>
    <property type="match status" value="1"/>
</dbReference>
<evidence type="ECO:0000256" key="3">
    <source>
        <dbReference type="SAM" id="Phobius"/>
    </source>
</evidence>
<feature type="domain" description="Complex 1 LYR protein" evidence="4">
    <location>
        <begin position="100"/>
        <end position="150"/>
    </location>
</feature>
<proteinExistence type="inferred from homology"/>
<keyword evidence="3" id="KW-0812">Transmembrane</keyword>
<dbReference type="PANTHER" id="PTHR47061">
    <property type="entry name" value="LYR MOTIF-CONTAINING PROTEIN 9"/>
    <property type="match status" value="1"/>
</dbReference>
<evidence type="ECO:0000313" key="6">
    <source>
        <dbReference type="Proteomes" id="UP000265200"/>
    </source>
</evidence>
<reference key="1">
    <citation type="journal article" date="2007" name="Nature">
        <title>The medaka draft genome and insights into vertebrate genome evolution.</title>
        <authorList>
            <person name="Kasahara M."/>
            <person name="Naruse K."/>
            <person name="Sasaki S."/>
            <person name="Nakatani Y."/>
            <person name="Qu W."/>
            <person name="Ahsan B."/>
            <person name="Yamada T."/>
            <person name="Nagayasu Y."/>
            <person name="Doi K."/>
            <person name="Kasai Y."/>
            <person name="Jindo T."/>
            <person name="Kobayashi D."/>
            <person name="Shimada A."/>
            <person name="Toyoda A."/>
            <person name="Kuroki Y."/>
            <person name="Fujiyama A."/>
            <person name="Sasaki T."/>
            <person name="Shimizu A."/>
            <person name="Asakawa S."/>
            <person name="Shimizu N."/>
            <person name="Hashimoto S."/>
            <person name="Yang J."/>
            <person name="Lee Y."/>
            <person name="Matsushima K."/>
            <person name="Sugano S."/>
            <person name="Sakaizumi M."/>
            <person name="Narita T."/>
            <person name="Ohishi K."/>
            <person name="Haga S."/>
            <person name="Ohta F."/>
            <person name="Nomoto H."/>
            <person name="Nogata K."/>
            <person name="Morishita T."/>
            <person name="Endo T."/>
            <person name="Shin-I T."/>
            <person name="Takeda H."/>
            <person name="Morishita S."/>
            <person name="Kohara Y."/>
        </authorList>
    </citation>
    <scope>NUCLEOTIDE SEQUENCE [LARGE SCALE GENOMIC DNA]</scope>
    <source>
        <strain>Hd-rR</strain>
    </source>
</reference>
<evidence type="ECO:0000313" key="5">
    <source>
        <dbReference type="Ensembl" id="ENSORLP00015022190.1"/>
    </source>
</evidence>
<sequence>NTRRQTLGENFLEKKNVIIRNKKRVRRSTGLRPPSSPLLITPTSSINILWVFLISAPTSSSFFVLYYNNVFWLQPLSLKTRKLRGKMPPLPGAELIQTSVQLYRYLLRCCRQLPSAAMQQHYRHAIRQSYNSHSDEKDPERILLMINRAVADADWILEKVRIMGAVV</sequence>
<dbReference type="Pfam" id="PF05347">
    <property type="entry name" value="Complex1_LYR"/>
    <property type="match status" value="1"/>
</dbReference>
<reference evidence="5" key="4">
    <citation type="submission" date="2025-09" db="UniProtKB">
        <authorList>
            <consortium name="Ensembl"/>
        </authorList>
    </citation>
    <scope>IDENTIFICATION</scope>
    <source>
        <strain evidence="5">HSOK</strain>
    </source>
</reference>
<accession>A0A3P9IQI2</accession>
<keyword evidence="3" id="KW-0472">Membrane</keyword>
<dbReference type="Ensembl" id="ENSORLT00015013681.1">
    <property type="protein sequence ID" value="ENSORLP00015022190.1"/>
    <property type="gene ID" value="ENSORLG00015001419.1"/>
</dbReference>
<dbReference type="InterPro" id="IPR008011">
    <property type="entry name" value="Complex1_LYR_dom"/>
</dbReference>
<comment type="similarity">
    <text evidence="1">Belongs to the complex I LYR family. LYRM9 subfamily.</text>
</comment>
<reference evidence="5" key="3">
    <citation type="submission" date="2025-08" db="UniProtKB">
        <authorList>
            <consortium name="Ensembl"/>
        </authorList>
    </citation>
    <scope>IDENTIFICATION</scope>
    <source>
        <strain evidence="5">HSOK</strain>
    </source>
</reference>
<keyword evidence="3" id="KW-1133">Transmembrane helix</keyword>